<proteinExistence type="inferred from homology"/>
<dbReference type="GO" id="GO:0006465">
    <property type="term" value="P:signal peptide processing"/>
    <property type="evidence" value="ECO:0007669"/>
    <property type="project" value="InterPro"/>
</dbReference>
<gene>
    <name evidence="8" type="ORF">HGMM_F33H03C33</name>
</gene>
<dbReference type="GO" id="GO:0016020">
    <property type="term" value="C:membrane"/>
    <property type="evidence" value="ECO:0007669"/>
    <property type="project" value="UniProtKB-SubCell"/>
</dbReference>
<evidence type="ECO:0000313" key="8">
    <source>
        <dbReference type="EMBL" id="BAL56024.1"/>
    </source>
</evidence>
<reference evidence="8" key="1">
    <citation type="journal article" date="2005" name="Environ. Microbiol.">
        <title>Genetic and functional properties of uncultivated thermophilic crenarchaeotes from a subsurface gold mine as revealed by analysis of genome fragments.</title>
        <authorList>
            <person name="Nunoura T."/>
            <person name="Hirayama H."/>
            <person name="Takami H."/>
            <person name="Oida H."/>
            <person name="Nishi S."/>
            <person name="Shimamura S."/>
            <person name="Suzuki Y."/>
            <person name="Inagaki F."/>
            <person name="Takai K."/>
            <person name="Nealson K.H."/>
            <person name="Horikoshi K."/>
        </authorList>
    </citation>
    <scope>NUCLEOTIDE SEQUENCE</scope>
</reference>
<dbReference type="GO" id="GO:0004252">
    <property type="term" value="F:serine-type endopeptidase activity"/>
    <property type="evidence" value="ECO:0007669"/>
    <property type="project" value="InterPro"/>
</dbReference>
<dbReference type="EC" id="3.4.21.89" evidence="3 6"/>
<evidence type="ECO:0000256" key="6">
    <source>
        <dbReference type="RuleBase" id="RU362042"/>
    </source>
</evidence>
<dbReference type="NCBIfam" id="TIGR02227">
    <property type="entry name" value="sigpep_I_bact"/>
    <property type="match status" value="1"/>
</dbReference>
<dbReference type="PROSITE" id="PS00761">
    <property type="entry name" value="SPASE_I_3"/>
    <property type="match status" value="1"/>
</dbReference>
<dbReference type="Gene3D" id="2.10.109.10">
    <property type="entry name" value="Umud Fragment, subunit A"/>
    <property type="match status" value="1"/>
</dbReference>
<keyword evidence="5 6" id="KW-0378">Hydrolase</keyword>
<dbReference type="PRINTS" id="PR00727">
    <property type="entry name" value="LEADERPTASE"/>
</dbReference>
<reference evidence="8" key="2">
    <citation type="journal article" date="2012" name="PLoS ONE">
        <title>A Deeply Branching Thermophilic Bacterium with an Ancient Acetyl-CoA Pathway Dominates a Subsurface Ecosystem.</title>
        <authorList>
            <person name="Takami H."/>
            <person name="Noguchi H."/>
            <person name="Takaki Y."/>
            <person name="Uchiyama I."/>
            <person name="Toyoda A."/>
            <person name="Nishi S."/>
            <person name="Chee G.-J."/>
            <person name="Arai W."/>
            <person name="Nunoura T."/>
            <person name="Itoh T."/>
            <person name="Hattori M."/>
            <person name="Takai K."/>
        </authorList>
    </citation>
    <scope>NUCLEOTIDE SEQUENCE</scope>
</reference>
<organism evidence="8">
    <name type="scientific">uncultured Bacteroidota bacterium</name>
    <dbReference type="NCBI Taxonomy" id="152509"/>
    <lineage>
        <taxon>Bacteria</taxon>
        <taxon>Pseudomonadati</taxon>
        <taxon>Bacteroidota</taxon>
        <taxon>environmental samples</taxon>
    </lineage>
</organism>
<evidence type="ECO:0000256" key="2">
    <source>
        <dbReference type="ARBA" id="ARBA00009370"/>
    </source>
</evidence>
<dbReference type="GO" id="GO:0009003">
    <property type="term" value="F:signal peptidase activity"/>
    <property type="evidence" value="ECO:0007669"/>
    <property type="project" value="UniProtKB-EC"/>
</dbReference>
<feature type="domain" description="Peptidase S26" evidence="7">
    <location>
        <begin position="14"/>
        <end position="182"/>
    </location>
</feature>
<protein>
    <recommendedName>
        <fullName evidence="4 6">Signal peptidase I</fullName>
        <ecNumber evidence="3 6">3.4.21.89</ecNumber>
    </recommendedName>
</protein>
<dbReference type="CDD" id="cd06462">
    <property type="entry name" value="Peptidase_S24_S26"/>
    <property type="match status" value="1"/>
</dbReference>
<dbReference type="InterPro" id="IPR000223">
    <property type="entry name" value="Pept_S26A_signal_pept_1"/>
</dbReference>
<name>H5SIN8_9BACT</name>
<dbReference type="InterPro" id="IPR036286">
    <property type="entry name" value="LexA/Signal_pep-like_sf"/>
</dbReference>
<evidence type="ECO:0000256" key="5">
    <source>
        <dbReference type="ARBA" id="ARBA00022801"/>
    </source>
</evidence>
<dbReference type="PROSITE" id="PS00760">
    <property type="entry name" value="SPASE_I_2"/>
    <property type="match status" value="1"/>
</dbReference>
<evidence type="ECO:0000256" key="4">
    <source>
        <dbReference type="ARBA" id="ARBA00019232"/>
    </source>
</evidence>
<dbReference type="CDD" id="cd06530">
    <property type="entry name" value="S26_SPase_I"/>
    <property type="match status" value="1"/>
</dbReference>
<dbReference type="InterPro" id="IPR019757">
    <property type="entry name" value="Pept_S26A_signal_pept_1_Lys-AS"/>
</dbReference>
<keyword evidence="6" id="KW-0645">Protease</keyword>
<accession>H5SIN8</accession>
<dbReference type="Pfam" id="PF10502">
    <property type="entry name" value="Peptidase_S26"/>
    <property type="match status" value="1"/>
</dbReference>
<dbReference type="AlphaFoldDB" id="H5SIN8"/>
<comment type="similarity">
    <text evidence="2 6">Belongs to the peptidase S26 family.</text>
</comment>
<dbReference type="PANTHER" id="PTHR43390:SF1">
    <property type="entry name" value="CHLOROPLAST PROCESSING PEPTIDASE"/>
    <property type="match status" value="1"/>
</dbReference>
<dbReference type="InterPro" id="IPR019758">
    <property type="entry name" value="Pept_S26A_signal_pept_1_CS"/>
</dbReference>
<dbReference type="PANTHER" id="PTHR43390">
    <property type="entry name" value="SIGNAL PEPTIDASE I"/>
    <property type="match status" value="1"/>
</dbReference>
<dbReference type="InterPro" id="IPR019533">
    <property type="entry name" value="Peptidase_S26"/>
</dbReference>
<dbReference type="SUPFAM" id="SSF51306">
    <property type="entry name" value="LexA/Signal peptidase"/>
    <property type="match status" value="1"/>
</dbReference>
<evidence type="ECO:0000256" key="1">
    <source>
        <dbReference type="ARBA" id="ARBA00000677"/>
    </source>
</evidence>
<comment type="subcellular location">
    <subcellularLocation>
        <location evidence="6">Membrane</location>
        <topology evidence="6">Single-pass type II membrane protein</topology>
    </subcellularLocation>
</comment>
<evidence type="ECO:0000256" key="3">
    <source>
        <dbReference type="ARBA" id="ARBA00013208"/>
    </source>
</evidence>
<dbReference type="EMBL" id="AP011735">
    <property type="protein sequence ID" value="BAL56024.1"/>
    <property type="molecule type" value="Genomic_DNA"/>
</dbReference>
<sequence length="201" mass="23245">MLVSKLCFWLAPPPTIPLTDVVLERRPRLLWRAPRRGDIIVFRFAYHAQFPTEPEFFVKRIVGLPGDTLWVVGDSIFRKPQRIPRQKTGVYTGMVVVPKEGMNVTLDRTTLRYWQPFIDREGHRAELVRGLVVLDGQSRSSYTFEQNFYYVLGDNRAGSFDSRMWGFVAESDIIGMPVLVLWSRSPVLGHVRWNRLGVVPQ</sequence>
<comment type="catalytic activity">
    <reaction evidence="1 6">
        <text>Cleavage of hydrophobic, N-terminal signal or leader sequences from secreted and periplasmic proteins.</text>
        <dbReference type="EC" id="3.4.21.89"/>
    </reaction>
</comment>
<evidence type="ECO:0000259" key="7">
    <source>
        <dbReference type="Pfam" id="PF10502"/>
    </source>
</evidence>